<reference evidence="1 2" key="1">
    <citation type="submission" date="2019-03" db="EMBL/GenBank/DDBJ databases">
        <title>Genomic Encyclopedia of Type Strains, Phase IV (KMG-IV): sequencing the most valuable type-strain genomes for metagenomic binning, comparative biology and taxonomic classification.</title>
        <authorList>
            <person name="Goeker M."/>
        </authorList>
    </citation>
    <scope>NUCLEOTIDE SEQUENCE [LARGE SCALE GENOMIC DNA]</scope>
    <source>
        <strain evidence="1 2">DSM 45934</strain>
    </source>
</reference>
<protein>
    <submittedName>
        <fullName evidence="1">Ig-like domain-containing protein</fullName>
    </submittedName>
</protein>
<dbReference type="OrthoDB" id="166850at2"/>
<dbReference type="GO" id="GO:0005975">
    <property type="term" value="P:carbohydrate metabolic process"/>
    <property type="evidence" value="ECO:0007669"/>
    <property type="project" value="UniProtKB-ARBA"/>
</dbReference>
<dbReference type="AlphaFoldDB" id="A0A4R2K6C2"/>
<evidence type="ECO:0000313" key="2">
    <source>
        <dbReference type="Proteomes" id="UP000295680"/>
    </source>
</evidence>
<sequence>MTPLFGRPSYPRKLTLPRHRVPGATTCHRIILCIQREGLTGVASIDFWQGVRLAGVRLAGAPRHIVPTRELSAAMRQIRAATGDSQEASAEVLNATLRRLYPDIEGAESRTGGRHSPPHLVTQKYLSHVERGTNARLRVPEWLSKNGVDETAEYAQASRVRPWLVRAYDIAFGGDGYLIAMHAWANAMRADQRHVPPKRTRNLPTDFPPGTEFEALRADLRDAPDHVLAILRDQANELRARRDRWNDRSAWHPSRGDKTGTLGDGDLPNPEGMLVWPGEYRVVRWVLHNTGTVPWRDRLLFPVGLTADGPKTVPFLPVPDTDPGGTAEVRCVVRAPERPGTYRFCVKAMWPNGVHCFPTLLLGLIYTATVPPEDLGDCYKEWAQR</sequence>
<organism evidence="1 2">
    <name type="scientific">Actinocrispum wychmicini</name>
    <dbReference type="NCBI Taxonomy" id="1213861"/>
    <lineage>
        <taxon>Bacteria</taxon>
        <taxon>Bacillati</taxon>
        <taxon>Actinomycetota</taxon>
        <taxon>Actinomycetes</taxon>
        <taxon>Pseudonocardiales</taxon>
        <taxon>Pseudonocardiaceae</taxon>
        <taxon>Actinocrispum</taxon>
    </lineage>
</organism>
<dbReference type="InterPro" id="IPR013783">
    <property type="entry name" value="Ig-like_fold"/>
</dbReference>
<dbReference type="Proteomes" id="UP000295680">
    <property type="component" value="Unassembled WGS sequence"/>
</dbReference>
<dbReference type="Gene3D" id="2.60.40.10">
    <property type="entry name" value="Immunoglobulins"/>
    <property type="match status" value="1"/>
</dbReference>
<evidence type="ECO:0000313" key="1">
    <source>
        <dbReference type="EMBL" id="TCO61885.1"/>
    </source>
</evidence>
<gene>
    <name evidence="1" type="ORF">EV192_10222</name>
</gene>
<name>A0A4R2K6C2_9PSEU</name>
<proteinExistence type="predicted"/>
<comment type="caution">
    <text evidence="1">The sequence shown here is derived from an EMBL/GenBank/DDBJ whole genome shotgun (WGS) entry which is preliminary data.</text>
</comment>
<dbReference type="EMBL" id="SLWS01000002">
    <property type="protein sequence ID" value="TCO61885.1"/>
    <property type="molecule type" value="Genomic_DNA"/>
</dbReference>
<accession>A0A4R2K6C2</accession>
<keyword evidence="2" id="KW-1185">Reference proteome</keyword>